<protein>
    <submittedName>
        <fullName evidence="4">Exo 5'-3' exonuclease (Including N-terminal domain of PolI)</fullName>
    </submittedName>
</protein>
<organism evidence="4">
    <name type="scientific">uncultured Caudovirales phage</name>
    <dbReference type="NCBI Taxonomy" id="2100421"/>
    <lineage>
        <taxon>Viruses</taxon>
        <taxon>Duplodnaviria</taxon>
        <taxon>Heunggongvirae</taxon>
        <taxon>Uroviricota</taxon>
        <taxon>Caudoviricetes</taxon>
        <taxon>Peduoviridae</taxon>
        <taxon>Maltschvirus</taxon>
        <taxon>Maltschvirus maltsch</taxon>
    </lineage>
</organism>
<dbReference type="InterPro" id="IPR029060">
    <property type="entry name" value="PIN-like_dom_sf"/>
</dbReference>
<evidence type="ECO:0000256" key="2">
    <source>
        <dbReference type="ARBA" id="ARBA00022801"/>
    </source>
</evidence>
<proteinExistence type="predicted"/>
<reference evidence="4" key="1">
    <citation type="submission" date="2020-05" db="EMBL/GenBank/DDBJ databases">
        <authorList>
            <person name="Chiriac C."/>
            <person name="Salcher M."/>
            <person name="Ghai R."/>
            <person name="Kavagutti S V."/>
        </authorList>
    </citation>
    <scope>NUCLEOTIDE SEQUENCE</scope>
</reference>
<dbReference type="SMART" id="SM00475">
    <property type="entry name" value="53EXOc"/>
    <property type="match status" value="1"/>
</dbReference>
<dbReference type="GO" id="GO:0003677">
    <property type="term" value="F:DNA binding"/>
    <property type="evidence" value="ECO:0007669"/>
    <property type="project" value="InterPro"/>
</dbReference>
<evidence type="ECO:0000256" key="1">
    <source>
        <dbReference type="ARBA" id="ARBA00022722"/>
    </source>
</evidence>
<dbReference type="InterPro" id="IPR002421">
    <property type="entry name" value="5-3_exonuclease"/>
</dbReference>
<dbReference type="GO" id="GO:0008409">
    <property type="term" value="F:5'-3' exonuclease activity"/>
    <property type="evidence" value="ECO:0007669"/>
    <property type="project" value="InterPro"/>
</dbReference>
<feature type="domain" description="5'-3' exonuclease" evidence="3">
    <location>
        <begin position="3"/>
        <end position="285"/>
    </location>
</feature>
<dbReference type="GO" id="GO:0033567">
    <property type="term" value="P:DNA replication, Okazaki fragment processing"/>
    <property type="evidence" value="ECO:0007669"/>
    <property type="project" value="InterPro"/>
</dbReference>
<dbReference type="InterPro" id="IPR020046">
    <property type="entry name" value="5-3_exonucl_a-hlix_arch_N"/>
</dbReference>
<dbReference type="Pfam" id="PF02739">
    <property type="entry name" value="5_3_exonuc_N"/>
    <property type="match status" value="1"/>
</dbReference>
<keyword evidence="1" id="KW-0540">Nuclease</keyword>
<dbReference type="GO" id="GO:0017108">
    <property type="term" value="F:5'-flap endonuclease activity"/>
    <property type="evidence" value="ECO:0007669"/>
    <property type="project" value="InterPro"/>
</dbReference>
<evidence type="ECO:0000313" key="4">
    <source>
        <dbReference type="EMBL" id="CAB4221127.1"/>
    </source>
</evidence>
<dbReference type="Gene3D" id="3.40.50.1010">
    <property type="entry name" value="5'-nuclease"/>
    <property type="match status" value="1"/>
</dbReference>
<sequence>MTTYLLIDLANTYFRARHAAHRGSTLEERVAFGLHVTMSSINKCWRDQRADHVVICNEGRSWRKDFYPPYKANRTVARAAATVAEQEEDKMFWEGLDSLKDFFTDRTNCTTLRHPELEADDLIAGWIQSHPLDNHVIVSSDTDFHQLLATNVKQYNGIADELHTLDGILDKKGKPVIDKKTREPKRIPDPSWILFEKCMRGDPTDNVFSAYPGVRTKGSKNKVGLEEAYNDRNHKGFAWNNLMLQRWSDHNGQEHRVKDDYERNRVLVDLSAQPDNIKLKIAETIAENSIVKSKPMVGAQFLKFCGKFELNKLSDNAISFGELLGASYPEGTK</sequence>
<name>A0A6J5T3B6_9CAUD</name>
<dbReference type="EMBL" id="LR797503">
    <property type="protein sequence ID" value="CAB4221127.1"/>
    <property type="molecule type" value="Genomic_DNA"/>
</dbReference>
<dbReference type="PANTHER" id="PTHR42646">
    <property type="entry name" value="FLAP ENDONUCLEASE XNI"/>
    <property type="match status" value="1"/>
</dbReference>
<dbReference type="Gene3D" id="1.10.150.20">
    <property type="entry name" value="5' to 3' exonuclease, C-terminal subdomain"/>
    <property type="match status" value="1"/>
</dbReference>
<gene>
    <name evidence="4" type="ORF">UFOVP1636_149</name>
</gene>
<dbReference type="PANTHER" id="PTHR42646:SF2">
    <property type="entry name" value="5'-3' EXONUCLEASE FAMILY PROTEIN"/>
    <property type="match status" value="1"/>
</dbReference>
<accession>A0A6J5T3B6</accession>
<dbReference type="InterPro" id="IPR038969">
    <property type="entry name" value="FEN"/>
</dbReference>
<keyword evidence="4" id="KW-0269">Exonuclease</keyword>
<evidence type="ECO:0000259" key="3">
    <source>
        <dbReference type="SMART" id="SM00475"/>
    </source>
</evidence>
<dbReference type="SUPFAM" id="SSF88723">
    <property type="entry name" value="PIN domain-like"/>
    <property type="match status" value="1"/>
</dbReference>
<keyword evidence="2" id="KW-0378">Hydrolase</keyword>